<dbReference type="PANTHER" id="PTHR37984">
    <property type="entry name" value="PROTEIN CBG26694"/>
    <property type="match status" value="1"/>
</dbReference>
<dbReference type="OrthoDB" id="2273864at2759"/>
<dbReference type="GO" id="GO:0003723">
    <property type="term" value="F:RNA binding"/>
    <property type="evidence" value="ECO:0007669"/>
    <property type="project" value="UniProtKB-KW"/>
</dbReference>
<evidence type="ECO:0000256" key="1">
    <source>
        <dbReference type="ARBA" id="ARBA00022884"/>
    </source>
</evidence>
<dbReference type="Gene3D" id="3.30.420.10">
    <property type="entry name" value="Ribonuclease H-like superfamily/Ribonuclease H"/>
    <property type="match status" value="1"/>
</dbReference>
<evidence type="ECO:0000313" key="3">
    <source>
        <dbReference type="EMBL" id="MBW0490364.1"/>
    </source>
</evidence>
<protein>
    <recommendedName>
        <fullName evidence="2">Integrase catalytic domain-containing protein</fullName>
    </recommendedName>
</protein>
<organism evidence="3 4">
    <name type="scientific">Austropuccinia psidii MF-1</name>
    <dbReference type="NCBI Taxonomy" id="1389203"/>
    <lineage>
        <taxon>Eukaryota</taxon>
        <taxon>Fungi</taxon>
        <taxon>Dikarya</taxon>
        <taxon>Basidiomycota</taxon>
        <taxon>Pucciniomycotina</taxon>
        <taxon>Pucciniomycetes</taxon>
        <taxon>Pucciniales</taxon>
        <taxon>Sphaerophragmiaceae</taxon>
        <taxon>Austropuccinia</taxon>
    </lineage>
</organism>
<dbReference type="Proteomes" id="UP000765509">
    <property type="component" value="Unassembled WGS sequence"/>
</dbReference>
<reference evidence="3" key="1">
    <citation type="submission" date="2021-03" db="EMBL/GenBank/DDBJ databases">
        <title>Draft genome sequence of rust myrtle Austropuccinia psidii MF-1, a brazilian biotype.</title>
        <authorList>
            <person name="Quecine M.C."/>
            <person name="Pachon D.M.R."/>
            <person name="Bonatelli M.L."/>
            <person name="Correr F.H."/>
            <person name="Franceschini L.M."/>
            <person name="Leite T.F."/>
            <person name="Margarido G.R.A."/>
            <person name="Almeida C.A."/>
            <person name="Ferrarezi J.A."/>
            <person name="Labate C.A."/>
        </authorList>
    </citation>
    <scope>NUCLEOTIDE SEQUENCE</scope>
    <source>
        <strain evidence="3">MF-1</strain>
    </source>
</reference>
<dbReference type="PROSITE" id="PS50994">
    <property type="entry name" value="INTEGRASE"/>
    <property type="match status" value="1"/>
</dbReference>
<dbReference type="InterPro" id="IPR012337">
    <property type="entry name" value="RNaseH-like_sf"/>
</dbReference>
<dbReference type="PANTHER" id="PTHR37984:SF5">
    <property type="entry name" value="PROTEIN NYNRIN-LIKE"/>
    <property type="match status" value="1"/>
</dbReference>
<dbReference type="InterPro" id="IPR001584">
    <property type="entry name" value="Integrase_cat-core"/>
</dbReference>
<evidence type="ECO:0000313" key="4">
    <source>
        <dbReference type="Proteomes" id="UP000765509"/>
    </source>
</evidence>
<dbReference type="EMBL" id="AVOT02010547">
    <property type="protein sequence ID" value="MBW0490364.1"/>
    <property type="molecule type" value="Genomic_DNA"/>
</dbReference>
<sequence length="234" mass="26818">MIHIQIPKSPWELVHMDWVTALPPSGDRSYNSCVVIVDRDNKTPIFLPCHKNDTAMDTALLLWNRVISHTGLFKNIISDRDPKFTSALYTNLSRLFGTNLSFSIAYHPQTDGLAERMIKTSENIIRRFCADGLELKDSSGFTHAWCTLIPALELEYKTSVHSSITQTPAILKKVWNPRIPAETLRKDLIDIHPTNYSFKMMLDKVKHHAKKALMMLLNMQHRSGTRVIQYQTSK</sequence>
<proteinExistence type="predicted"/>
<dbReference type="InterPro" id="IPR036397">
    <property type="entry name" value="RNaseH_sf"/>
</dbReference>
<name>A0A9Q3CS56_9BASI</name>
<dbReference type="InterPro" id="IPR050951">
    <property type="entry name" value="Retrovirus_Pol_polyprotein"/>
</dbReference>
<accession>A0A9Q3CS56</accession>
<dbReference type="GO" id="GO:0015074">
    <property type="term" value="P:DNA integration"/>
    <property type="evidence" value="ECO:0007669"/>
    <property type="project" value="InterPro"/>
</dbReference>
<keyword evidence="4" id="KW-1185">Reference proteome</keyword>
<evidence type="ECO:0000259" key="2">
    <source>
        <dbReference type="PROSITE" id="PS50994"/>
    </source>
</evidence>
<gene>
    <name evidence="3" type="ORF">O181_030079</name>
</gene>
<keyword evidence="1" id="KW-0694">RNA-binding</keyword>
<dbReference type="GO" id="GO:0005634">
    <property type="term" value="C:nucleus"/>
    <property type="evidence" value="ECO:0007669"/>
    <property type="project" value="UniProtKB-ARBA"/>
</dbReference>
<comment type="caution">
    <text evidence="3">The sequence shown here is derived from an EMBL/GenBank/DDBJ whole genome shotgun (WGS) entry which is preliminary data.</text>
</comment>
<dbReference type="AlphaFoldDB" id="A0A9Q3CS56"/>
<dbReference type="SUPFAM" id="SSF53098">
    <property type="entry name" value="Ribonuclease H-like"/>
    <property type="match status" value="1"/>
</dbReference>
<feature type="domain" description="Integrase catalytic" evidence="2">
    <location>
        <begin position="6"/>
        <end position="176"/>
    </location>
</feature>